<dbReference type="FunFam" id="1.10.472.10:FF:000001">
    <property type="entry name" value="G2/mitotic-specific cyclin"/>
    <property type="match status" value="1"/>
</dbReference>
<dbReference type="SMART" id="SM00490">
    <property type="entry name" value="HELICc"/>
    <property type="match status" value="1"/>
</dbReference>
<evidence type="ECO:0000256" key="1">
    <source>
        <dbReference type="ARBA" id="ARBA00012552"/>
    </source>
</evidence>
<dbReference type="InterPro" id="IPR001650">
    <property type="entry name" value="Helicase_C-like"/>
</dbReference>
<evidence type="ECO:0000313" key="13">
    <source>
        <dbReference type="EMBL" id="OAX80126.1"/>
    </source>
</evidence>
<evidence type="ECO:0000256" key="9">
    <source>
        <dbReference type="RuleBase" id="RU000383"/>
    </source>
</evidence>
<dbReference type="Gene3D" id="1.20.120.1080">
    <property type="match status" value="1"/>
</dbReference>
<feature type="region of interest" description="Disordered" evidence="10">
    <location>
        <begin position="823"/>
        <end position="865"/>
    </location>
</feature>
<dbReference type="SMART" id="SM00487">
    <property type="entry name" value="DEXDc"/>
    <property type="match status" value="1"/>
</dbReference>
<reference evidence="13 14" key="1">
    <citation type="submission" date="2015-07" db="EMBL/GenBank/DDBJ databases">
        <title>Emmonsia species relationships and genome sequence.</title>
        <authorList>
            <person name="Cuomo C.A."/>
            <person name="Schwartz I.S."/>
            <person name="Kenyon C."/>
            <person name="de Hoog G.S."/>
            <person name="Govender N.P."/>
            <person name="Botha A."/>
            <person name="Moreno L."/>
            <person name="de Vries M."/>
            <person name="Munoz J.F."/>
            <person name="Stielow J.B."/>
        </authorList>
    </citation>
    <scope>NUCLEOTIDE SEQUENCE [LARGE SCALE GENOMIC DNA]</scope>
    <source>
        <strain evidence="13 14">CBS 136260</strain>
    </source>
</reference>
<dbReference type="InterPro" id="IPR014001">
    <property type="entry name" value="Helicase_ATP-bd"/>
</dbReference>
<dbReference type="InterPro" id="IPR048258">
    <property type="entry name" value="Cyclins_cyclin-box"/>
</dbReference>
<evidence type="ECO:0000256" key="10">
    <source>
        <dbReference type="SAM" id="MobiDB-lite"/>
    </source>
</evidence>
<dbReference type="AlphaFoldDB" id="A0A1B7NTM3"/>
<dbReference type="Pfam" id="PF02984">
    <property type="entry name" value="Cyclin_C"/>
    <property type="match status" value="1"/>
</dbReference>
<dbReference type="Pfam" id="PF21010">
    <property type="entry name" value="HA2_C"/>
    <property type="match status" value="1"/>
</dbReference>
<dbReference type="PROSITE" id="PS51194">
    <property type="entry name" value="HELICASE_CTER"/>
    <property type="match status" value="1"/>
</dbReference>
<dbReference type="InterPro" id="IPR006671">
    <property type="entry name" value="Cyclin_N"/>
</dbReference>
<dbReference type="FunFam" id="3.40.50.300:FF:001214">
    <property type="entry name" value="DExH-box ATP-dependent RNA helicase"/>
    <property type="match status" value="1"/>
</dbReference>
<keyword evidence="5" id="KW-0347">Helicase</keyword>
<evidence type="ECO:0000256" key="8">
    <source>
        <dbReference type="ARBA" id="ARBA00023306"/>
    </source>
</evidence>
<keyword evidence="8" id="KW-0131">Cell cycle</keyword>
<evidence type="ECO:0000256" key="5">
    <source>
        <dbReference type="ARBA" id="ARBA00022806"/>
    </source>
</evidence>
<evidence type="ECO:0000313" key="14">
    <source>
        <dbReference type="Proteomes" id="UP000091918"/>
    </source>
</evidence>
<dbReference type="GO" id="GO:1990904">
    <property type="term" value="C:ribonucleoprotein complex"/>
    <property type="evidence" value="ECO:0007669"/>
    <property type="project" value="UniProtKB-ARBA"/>
</dbReference>
<dbReference type="InterPro" id="IPR011545">
    <property type="entry name" value="DEAD/DEAH_box_helicase_dom"/>
</dbReference>
<evidence type="ECO:0000256" key="2">
    <source>
        <dbReference type="ARBA" id="ARBA00022618"/>
    </source>
</evidence>
<dbReference type="Gene3D" id="1.10.472.10">
    <property type="entry name" value="Cyclin-like"/>
    <property type="match status" value="2"/>
</dbReference>
<keyword evidence="4" id="KW-0378">Hydrolase</keyword>
<dbReference type="PANTHER" id="PTHR18934:SF267">
    <property type="entry name" value="ATP-DEPENDENT RNA HELICASE YLR419W-RELATED"/>
    <property type="match status" value="1"/>
</dbReference>
<dbReference type="Pfam" id="PF07717">
    <property type="entry name" value="OB_NTP_bind"/>
    <property type="match status" value="1"/>
</dbReference>
<dbReference type="GO" id="GO:0016787">
    <property type="term" value="F:hydrolase activity"/>
    <property type="evidence" value="ECO:0007669"/>
    <property type="project" value="UniProtKB-KW"/>
</dbReference>
<evidence type="ECO:0000256" key="4">
    <source>
        <dbReference type="ARBA" id="ARBA00022801"/>
    </source>
</evidence>
<dbReference type="Gene3D" id="3.40.50.300">
    <property type="entry name" value="P-loop containing nucleotide triphosphate hydrolases"/>
    <property type="match status" value="2"/>
</dbReference>
<dbReference type="GO" id="GO:0051301">
    <property type="term" value="P:cell division"/>
    <property type="evidence" value="ECO:0007669"/>
    <property type="project" value="UniProtKB-KW"/>
</dbReference>
<keyword evidence="14" id="KW-1185">Reference proteome</keyword>
<dbReference type="Pfam" id="PF00134">
    <property type="entry name" value="Cyclin_N"/>
    <property type="match status" value="1"/>
</dbReference>
<proteinExistence type="inferred from homology"/>
<dbReference type="GO" id="GO:0005524">
    <property type="term" value="F:ATP binding"/>
    <property type="evidence" value="ECO:0007669"/>
    <property type="project" value="UniProtKB-KW"/>
</dbReference>
<dbReference type="InterPro" id="IPR036915">
    <property type="entry name" value="Cyclin-like_sf"/>
</dbReference>
<feature type="compositionally biased region" description="Acidic residues" evidence="10">
    <location>
        <begin position="854"/>
        <end position="865"/>
    </location>
</feature>
<dbReference type="CDD" id="cd18791">
    <property type="entry name" value="SF2_C_RHA"/>
    <property type="match status" value="1"/>
</dbReference>
<dbReference type="FunFam" id="1.20.120.1080:FF:000002">
    <property type="entry name" value="Putative ATP-dependent RNA helicase DHX36"/>
    <property type="match status" value="1"/>
</dbReference>
<dbReference type="SMART" id="SM00385">
    <property type="entry name" value="CYCLIN"/>
    <property type="match status" value="2"/>
</dbReference>
<dbReference type="Pfam" id="PF26026">
    <property type="entry name" value="RNA_hel_CTD"/>
    <property type="match status" value="1"/>
</dbReference>
<evidence type="ECO:0000256" key="6">
    <source>
        <dbReference type="ARBA" id="ARBA00022840"/>
    </source>
</evidence>
<keyword evidence="2" id="KW-0132">Cell division</keyword>
<dbReference type="SUPFAM" id="SSF47954">
    <property type="entry name" value="Cyclin-like"/>
    <property type="match status" value="2"/>
</dbReference>
<dbReference type="PANTHER" id="PTHR18934">
    <property type="entry name" value="ATP-DEPENDENT RNA HELICASE"/>
    <property type="match status" value="1"/>
</dbReference>
<protein>
    <recommendedName>
        <fullName evidence="1">RNA helicase</fullName>
        <ecNumber evidence="1">3.6.4.13</ecNumber>
    </recommendedName>
</protein>
<evidence type="ECO:0000259" key="12">
    <source>
        <dbReference type="PROSITE" id="PS51194"/>
    </source>
</evidence>
<dbReference type="FunFam" id="3.40.50.300:FF:000868">
    <property type="entry name" value="DEAD/DEAH box helicase, putative"/>
    <property type="match status" value="1"/>
</dbReference>
<name>A0A1B7NTM3_9EURO</name>
<dbReference type="EMBL" id="LGUA01000792">
    <property type="protein sequence ID" value="OAX80126.1"/>
    <property type="molecule type" value="Genomic_DNA"/>
</dbReference>
<comment type="caution">
    <text evidence="13">The sequence shown here is derived from an EMBL/GenBank/DDBJ whole genome shotgun (WGS) entry which is preliminary data.</text>
</comment>
<keyword evidence="3" id="KW-0547">Nucleotide-binding</keyword>
<dbReference type="OrthoDB" id="5600252at2759"/>
<evidence type="ECO:0000256" key="3">
    <source>
        <dbReference type="ARBA" id="ARBA00022741"/>
    </source>
</evidence>
<feature type="domain" description="Helicase C-terminal" evidence="12">
    <location>
        <begin position="270"/>
        <end position="440"/>
    </location>
</feature>
<dbReference type="GO" id="GO:0003724">
    <property type="term" value="F:RNA helicase activity"/>
    <property type="evidence" value="ECO:0007669"/>
    <property type="project" value="UniProtKB-EC"/>
</dbReference>
<organism evidence="13 14">
    <name type="scientific">Emergomyces africanus</name>
    <dbReference type="NCBI Taxonomy" id="1955775"/>
    <lineage>
        <taxon>Eukaryota</taxon>
        <taxon>Fungi</taxon>
        <taxon>Dikarya</taxon>
        <taxon>Ascomycota</taxon>
        <taxon>Pezizomycotina</taxon>
        <taxon>Eurotiomycetes</taxon>
        <taxon>Eurotiomycetidae</taxon>
        <taxon>Onygenales</taxon>
        <taxon>Ajellomycetaceae</taxon>
        <taxon>Emergomyces</taxon>
    </lineage>
</organism>
<dbReference type="Proteomes" id="UP000091918">
    <property type="component" value="Unassembled WGS sequence"/>
</dbReference>
<feature type="region of interest" description="Disordered" evidence="10">
    <location>
        <begin position="799"/>
        <end position="818"/>
    </location>
</feature>
<dbReference type="InterPro" id="IPR002464">
    <property type="entry name" value="DNA/RNA_helicase_DEAH_CS"/>
</dbReference>
<dbReference type="Pfam" id="PF00270">
    <property type="entry name" value="DEAD"/>
    <property type="match status" value="1"/>
</dbReference>
<feature type="domain" description="Helicase ATP-binding" evidence="11">
    <location>
        <begin position="34"/>
        <end position="207"/>
    </location>
</feature>
<dbReference type="InterPro" id="IPR004367">
    <property type="entry name" value="Cyclin_C-dom"/>
</dbReference>
<dbReference type="SMART" id="SM01332">
    <property type="entry name" value="Cyclin_C"/>
    <property type="match status" value="1"/>
</dbReference>
<dbReference type="STRING" id="1658172.A0A1B7NTM3"/>
<keyword evidence="6" id="KW-0067">ATP-binding</keyword>
<dbReference type="InterPro" id="IPR048333">
    <property type="entry name" value="HA2_WH"/>
</dbReference>
<dbReference type="InterPro" id="IPR027417">
    <property type="entry name" value="P-loop_NTPase"/>
</dbReference>
<dbReference type="PROSITE" id="PS00690">
    <property type="entry name" value="DEAH_ATP_HELICASE"/>
    <property type="match status" value="1"/>
</dbReference>
<dbReference type="GO" id="GO:0003723">
    <property type="term" value="F:RNA binding"/>
    <property type="evidence" value="ECO:0007669"/>
    <property type="project" value="TreeGrafter"/>
</dbReference>
<dbReference type="CDD" id="cd20568">
    <property type="entry name" value="CYCLIN_CLBs_yeast_rpt1"/>
    <property type="match status" value="1"/>
</dbReference>
<feature type="compositionally biased region" description="Basic and acidic residues" evidence="10">
    <location>
        <begin position="828"/>
        <end position="845"/>
    </location>
</feature>
<dbReference type="SMART" id="SM00847">
    <property type="entry name" value="HA2"/>
    <property type="match status" value="1"/>
</dbReference>
<comment type="similarity">
    <text evidence="9">Belongs to the cyclin family.</text>
</comment>
<feature type="compositionally biased region" description="Basic and acidic residues" evidence="10">
    <location>
        <begin position="799"/>
        <end position="816"/>
    </location>
</feature>
<dbReference type="PROSITE" id="PS00292">
    <property type="entry name" value="CYCLINS"/>
    <property type="match status" value="1"/>
</dbReference>
<sequence length="1211" mass="136126">MKRKWESQQTTPAQQKMLRARRSLPAWAMQEAIIHAVHSHQVTIVSGETGSGKSTQTVQFVLDDMIKRDLGSAVNIVCTQPRRISALGLADRVSDERCSTVGDEVGYVVRGDSKMKYGTTKITFMTTGVLLRRMQTGGQDVVSSLADISHVVVDEVHERSLDTDFLLALLRDVLRHRKDLKLILMSATLDADIFTRYFGGGSKVGRVNISGRTFPVEDLYIDDVVRRTGFNPGNSSLAWDEYSDSNDDASADTSVGSILQKLGMGINYDLIAATVRYIDSQLQNQPGGILIFLPGTMEIDRCLSALNHLPFAHPLPLHASLLPNEQRRVFLPAPPGKRKIIAATNVAETSITIEDVVAVIDTGRVKETRFDPADNIVRLEEVWASQAACKQRRGRAGRVSSGTCYKMYTRKLEANMAPRPEPEIRRVPLEQLCLSVKAMRGIQDVAGFLTNTLTPPENVAIVGALELLHRIGALDNQQLTALGRYISMIPTDLRLAKLMIYGAIFGCLESCLTIAAILTVKSPFVSPRDKREEAKQARSSFSTGDGDLLTDLVAYQQWSERVKQQGFWKTQTWCNSNFLVPKTLREISSNRSQLLSSLKDIGIIPVNYKYPDESNTAAAAAISSRLNSHNSNTQLLRALIAGAFNPQIANISFPDKKFAASMSGTIELDPDARTIKYFNQENGRVFVHPSSILFDAQSFSGSATYVSYFTKMATSKVFIRDLTPFNAYSLLLFSGPITLDTLGRGVLVDGWQRLRGWARIGVLASRLRMLLDEALAQKMENPGLEDMGEEKVIDVHEDGDRIHEKPEPNSKTKLDLTSDIEATSTKPVAEHRAMPSENPAPDRVKQNQVHLPSEPEEYWDEEDDDNYEEDGYVTARSHRSRDNTTGGATVLLMPKVTQKVQRELRIAKQVVESTRTAEDIEDEAWDTSMVAEYGDEIFQYMRELEMRLLPNAHYMDNQAEIQWSMRSVLMDWLVQVHHRFSLLPETLFLCVNYIDRFLSCKIVSLGKLQLVGATAIFIAAKYEEINCPSLQEIIYMVDNGYTADEILKAERFMLSMLQFELGWPGPMSFLRRISKADNYDLETRTLAKYFLEITIMDERFVGTPPSFTAAGAHCLARLMLRKGTWTHSHVYYSSYTYSQLYPLVSLILECCEDPAKHHSAVYEKYSDRRFKRASSFVRGEMKKFKLPEVTREGSAAFLINLFEDPSTWRRQ</sequence>
<dbReference type="Pfam" id="PF00271">
    <property type="entry name" value="Helicase_C"/>
    <property type="match status" value="1"/>
</dbReference>
<dbReference type="CDD" id="cd20512">
    <property type="entry name" value="CYCLIN_CLBs_yeast_rpt2"/>
    <property type="match status" value="1"/>
</dbReference>
<keyword evidence="7 9" id="KW-0195">Cyclin</keyword>
<dbReference type="SUPFAM" id="SSF52540">
    <property type="entry name" value="P-loop containing nucleoside triphosphate hydrolases"/>
    <property type="match status" value="1"/>
</dbReference>
<dbReference type="EC" id="3.6.4.13" evidence="1"/>
<dbReference type="InterPro" id="IPR011709">
    <property type="entry name" value="DEAD-box_helicase_OB_fold"/>
</dbReference>
<gene>
    <name evidence="13" type="ORF">ACJ72_05551</name>
</gene>
<dbReference type="InterPro" id="IPR007502">
    <property type="entry name" value="Helicase-assoc_dom"/>
</dbReference>
<dbReference type="PROSITE" id="PS51192">
    <property type="entry name" value="HELICASE_ATP_BIND_1"/>
    <property type="match status" value="1"/>
</dbReference>
<evidence type="ECO:0000259" key="11">
    <source>
        <dbReference type="PROSITE" id="PS51192"/>
    </source>
</evidence>
<accession>A0A1B7NTM3</accession>
<dbReference type="CDD" id="cd17917">
    <property type="entry name" value="DEXHc_RHA-like"/>
    <property type="match status" value="1"/>
</dbReference>
<dbReference type="Pfam" id="PF04408">
    <property type="entry name" value="WHD_HA2"/>
    <property type="match status" value="1"/>
</dbReference>
<evidence type="ECO:0000256" key="7">
    <source>
        <dbReference type="ARBA" id="ARBA00023127"/>
    </source>
</evidence>
<dbReference type="InterPro" id="IPR059023">
    <property type="entry name" value="RNA_hel_CTD"/>
</dbReference>
<dbReference type="InterPro" id="IPR013763">
    <property type="entry name" value="Cyclin-like_dom"/>
</dbReference>